<evidence type="ECO:0000313" key="5">
    <source>
        <dbReference type="Proteomes" id="UP001589865"/>
    </source>
</evidence>
<protein>
    <submittedName>
        <fullName evidence="4">SMP-30/gluconolactonase/LRE family protein</fullName>
        <ecNumber evidence="4">3.1.1.99</ecNumber>
    </submittedName>
</protein>
<proteinExistence type="inferred from homology"/>
<evidence type="ECO:0000256" key="2">
    <source>
        <dbReference type="SAM" id="MobiDB-lite"/>
    </source>
</evidence>
<accession>A0ABV6JXA2</accession>
<dbReference type="PANTHER" id="PTHR10907">
    <property type="entry name" value="REGUCALCIN"/>
    <property type="match status" value="1"/>
</dbReference>
<evidence type="ECO:0000256" key="1">
    <source>
        <dbReference type="ARBA" id="ARBA00008853"/>
    </source>
</evidence>
<reference evidence="4 5" key="1">
    <citation type="submission" date="2024-09" db="EMBL/GenBank/DDBJ databases">
        <authorList>
            <person name="Sun Q."/>
            <person name="Mori K."/>
        </authorList>
    </citation>
    <scope>NUCLEOTIDE SEQUENCE [LARGE SCALE GENOMIC DNA]</scope>
    <source>
        <strain evidence="4 5">TBRC 5777</strain>
    </source>
</reference>
<dbReference type="EC" id="3.1.1.99" evidence="4"/>
<dbReference type="EMBL" id="JBHLUN010000013">
    <property type="protein sequence ID" value="MFC0410075.1"/>
    <property type="molecule type" value="Genomic_DNA"/>
</dbReference>
<dbReference type="Pfam" id="PF08450">
    <property type="entry name" value="SGL"/>
    <property type="match status" value="1"/>
</dbReference>
<evidence type="ECO:0000313" key="4">
    <source>
        <dbReference type="EMBL" id="MFC0410075.1"/>
    </source>
</evidence>
<organism evidence="4 5">
    <name type="scientific">Roseomonas elaeocarpi</name>
    <dbReference type="NCBI Taxonomy" id="907779"/>
    <lineage>
        <taxon>Bacteria</taxon>
        <taxon>Pseudomonadati</taxon>
        <taxon>Pseudomonadota</taxon>
        <taxon>Alphaproteobacteria</taxon>
        <taxon>Acetobacterales</taxon>
        <taxon>Roseomonadaceae</taxon>
        <taxon>Roseomonas</taxon>
    </lineage>
</organism>
<feature type="domain" description="SMP-30/Gluconolactonase/LRE-like region" evidence="3">
    <location>
        <begin position="18"/>
        <end position="259"/>
    </location>
</feature>
<comment type="caution">
    <text evidence="4">The sequence shown here is derived from an EMBL/GenBank/DDBJ whole genome shotgun (WGS) entry which is preliminary data.</text>
</comment>
<dbReference type="InterPro" id="IPR011042">
    <property type="entry name" value="6-blade_b-propeller_TolB-like"/>
</dbReference>
<dbReference type="SUPFAM" id="SSF63829">
    <property type="entry name" value="Calcium-dependent phosphotriesterase"/>
    <property type="match status" value="1"/>
</dbReference>
<dbReference type="Gene3D" id="2.120.10.30">
    <property type="entry name" value="TolB, C-terminal domain"/>
    <property type="match status" value="1"/>
</dbReference>
<name>A0ABV6JXA2_9PROT</name>
<dbReference type="RefSeq" id="WP_377045827.1">
    <property type="nucleotide sequence ID" value="NZ_JBHLUN010000013.1"/>
</dbReference>
<gene>
    <name evidence="4" type="ORF">ACFFGY_17620</name>
</gene>
<dbReference type="InterPro" id="IPR013658">
    <property type="entry name" value="SGL"/>
</dbReference>
<sequence length="288" mass="31315">MADPQIRILDAPPATTTGECPVWDGRTGHLWWIDIQRPTLHRVDVHGQRLESWTLPEHIGSFALCRSGGLLVALRSGVHRFDPVSGALELLVAPEPDRPRNRLNDGKASPEGRFLVGSMDDTDDKEAGAALYSISADGSCRRLVDGLIISNGLAWSPDGRTLWHSDTRHARIWTADYDPETGTIGPQREVAQVPNETGRPDGGATDVEGGYWSAGVSAGVLNRWLPDGTLDRQIKLPVKWPTMPCFGGPDMRTLYVTSLRKDGDGPIEGSLLELRMEVAGVPVGLFAD</sequence>
<comment type="similarity">
    <text evidence="1">Belongs to the SMP-30/CGR1 family.</text>
</comment>
<dbReference type="Proteomes" id="UP001589865">
    <property type="component" value="Unassembled WGS sequence"/>
</dbReference>
<feature type="region of interest" description="Disordered" evidence="2">
    <location>
        <begin position="97"/>
        <end position="120"/>
    </location>
</feature>
<dbReference type="InterPro" id="IPR005511">
    <property type="entry name" value="SMP-30"/>
</dbReference>
<feature type="compositionally biased region" description="Basic and acidic residues" evidence="2">
    <location>
        <begin position="97"/>
        <end position="110"/>
    </location>
</feature>
<dbReference type="PANTHER" id="PTHR10907:SF47">
    <property type="entry name" value="REGUCALCIN"/>
    <property type="match status" value="1"/>
</dbReference>
<keyword evidence="5" id="KW-1185">Reference proteome</keyword>
<keyword evidence="4" id="KW-0378">Hydrolase</keyword>
<dbReference type="GO" id="GO:0016787">
    <property type="term" value="F:hydrolase activity"/>
    <property type="evidence" value="ECO:0007669"/>
    <property type="project" value="UniProtKB-KW"/>
</dbReference>
<dbReference type="PRINTS" id="PR01790">
    <property type="entry name" value="SMP30FAMILY"/>
</dbReference>
<evidence type="ECO:0000259" key="3">
    <source>
        <dbReference type="Pfam" id="PF08450"/>
    </source>
</evidence>